<evidence type="ECO:0000256" key="3">
    <source>
        <dbReference type="ARBA" id="ARBA00022692"/>
    </source>
</evidence>
<dbReference type="InterPro" id="IPR018358">
    <property type="entry name" value="Disintegrin_CS"/>
</dbReference>
<proteinExistence type="predicted"/>
<dbReference type="InterPro" id="IPR006586">
    <property type="entry name" value="ADAM_Cys-rich"/>
</dbReference>
<dbReference type="PROSITE" id="PS50026">
    <property type="entry name" value="EGF_3"/>
    <property type="match status" value="1"/>
</dbReference>
<dbReference type="FunFam" id="4.10.70.10:FF:000001">
    <property type="entry name" value="Disintegrin and metalloproteinase domain-containing protein 22"/>
    <property type="match status" value="1"/>
</dbReference>
<dbReference type="PANTHER" id="PTHR11905:SF28">
    <property type="entry name" value="DISINTEGRIN AND METALLOPROTEINASE DOMAIN-CONTAINING PROTEIN 5"/>
    <property type="match status" value="1"/>
</dbReference>
<keyword evidence="2 8" id="KW-0245">EGF-like domain</keyword>
<dbReference type="Proteomes" id="UP000700334">
    <property type="component" value="Unassembled WGS sequence"/>
</dbReference>
<dbReference type="Pfam" id="PF08516">
    <property type="entry name" value="ADAM_CR"/>
    <property type="match status" value="1"/>
</dbReference>
<dbReference type="SMART" id="SM00050">
    <property type="entry name" value="DISIN"/>
    <property type="match status" value="1"/>
</dbReference>
<dbReference type="PROSITE" id="PS01186">
    <property type="entry name" value="EGF_2"/>
    <property type="match status" value="1"/>
</dbReference>
<dbReference type="EMBL" id="JAGFMF010011796">
    <property type="protein sequence ID" value="KAG8512508.1"/>
    <property type="molecule type" value="Genomic_DNA"/>
</dbReference>
<feature type="disulfide bond" evidence="8">
    <location>
        <begin position="480"/>
        <end position="489"/>
    </location>
</feature>
<dbReference type="OrthoDB" id="5951731at2759"/>
<evidence type="ECO:0000259" key="12">
    <source>
        <dbReference type="PROSITE" id="PS50214"/>
    </source>
</evidence>
<dbReference type="SUPFAM" id="SSF55486">
    <property type="entry name" value="Metalloproteases ('zincins'), catalytic domain"/>
    <property type="match status" value="1"/>
</dbReference>
<feature type="domain" description="EGF-like" evidence="11">
    <location>
        <begin position="456"/>
        <end position="490"/>
    </location>
</feature>
<comment type="subunit">
    <text evidence="7">Interacts with TEX101.</text>
</comment>
<dbReference type="GO" id="GO:0008584">
    <property type="term" value="P:male gonad development"/>
    <property type="evidence" value="ECO:0007669"/>
    <property type="project" value="TreeGrafter"/>
</dbReference>
<evidence type="ECO:0000313" key="15">
    <source>
        <dbReference type="Proteomes" id="UP000700334"/>
    </source>
</evidence>
<evidence type="ECO:0000256" key="1">
    <source>
        <dbReference type="ARBA" id="ARBA00004167"/>
    </source>
</evidence>
<dbReference type="GO" id="GO:0004222">
    <property type="term" value="F:metalloendopeptidase activity"/>
    <property type="evidence" value="ECO:0007669"/>
    <property type="project" value="InterPro"/>
</dbReference>
<evidence type="ECO:0000256" key="9">
    <source>
        <dbReference type="PROSITE-ProRule" id="PRU00276"/>
    </source>
</evidence>
<feature type="disulfide bond" evidence="9">
    <location>
        <begin position="165"/>
        <end position="170"/>
    </location>
</feature>
<dbReference type="Pfam" id="PF01421">
    <property type="entry name" value="Reprolysin"/>
    <property type="match status" value="2"/>
</dbReference>
<dbReference type="Pfam" id="PF00200">
    <property type="entry name" value="Disintegrin"/>
    <property type="match status" value="1"/>
</dbReference>
<accession>A0A8J6A163</accession>
<dbReference type="GO" id="GO:0007339">
    <property type="term" value="P:binding of sperm to zona pellucida"/>
    <property type="evidence" value="ECO:0007669"/>
    <property type="project" value="TreeGrafter"/>
</dbReference>
<comment type="subcellular location">
    <subcellularLocation>
        <location evidence="1">Membrane</location>
        <topology evidence="1">Single-pass membrane protein</topology>
    </subcellularLocation>
</comment>
<keyword evidence="6 8" id="KW-1015">Disulfide bond</keyword>
<evidence type="ECO:0000256" key="2">
    <source>
        <dbReference type="ARBA" id="ARBA00022536"/>
    </source>
</evidence>
<dbReference type="Gene3D" id="3.40.390.10">
    <property type="entry name" value="Collagenase (Catalytic Domain)"/>
    <property type="match status" value="1"/>
</dbReference>
<dbReference type="GO" id="GO:0007155">
    <property type="term" value="P:cell adhesion"/>
    <property type="evidence" value="ECO:0007669"/>
    <property type="project" value="TreeGrafter"/>
</dbReference>
<dbReference type="PROSITE" id="PS00427">
    <property type="entry name" value="DISINTEGRIN_1"/>
    <property type="match status" value="1"/>
</dbReference>
<gene>
    <name evidence="14" type="ORF">J0S82_007041</name>
</gene>
<dbReference type="PROSITE" id="PS50214">
    <property type="entry name" value="DISINTEGRIN_2"/>
    <property type="match status" value="1"/>
</dbReference>
<evidence type="ECO:0000256" key="7">
    <source>
        <dbReference type="ARBA" id="ARBA00038664"/>
    </source>
</evidence>
<evidence type="ECO:0000256" key="8">
    <source>
        <dbReference type="PROSITE-ProRule" id="PRU00076"/>
    </source>
</evidence>
<dbReference type="InterPro" id="IPR036436">
    <property type="entry name" value="Disintegrin_dom_sf"/>
</dbReference>
<evidence type="ECO:0000259" key="11">
    <source>
        <dbReference type="PROSITE" id="PS50026"/>
    </source>
</evidence>
<dbReference type="PROSITE" id="PS50215">
    <property type="entry name" value="ADAM_MEPRO"/>
    <property type="match status" value="1"/>
</dbReference>
<evidence type="ECO:0000259" key="13">
    <source>
        <dbReference type="PROSITE" id="PS50215"/>
    </source>
</evidence>
<dbReference type="SMART" id="SM00608">
    <property type="entry name" value="ACR"/>
    <property type="match status" value="1"/>
</dbReference>
<feature type="transmembrane region" description="Helical" evidence="10">
    <location>
        <begin position="524"/>
        <end position="543"/>
    </location>
</feature>
<sequence length="558" mass="62495">MDCNYHGYIAGFPNSLVSLNTCSGLRGTMQFKNISYGIEPMEAVSGFMHMIYEEKKNKIKVPLLGGNVTYSRSDLIYEVRTGTERTDFSKLLPHYLEMYIIVDKKLFDYMGSDIKIVTQKIVQIIGLVNTYPEGLSLESYTVSIVQLLGLNLGLTYDNNDNTCYCPGDVCIMSAEALYSGGVKDFSTCNFEDFYYFGSHHSFECLYKIPPNVPVYRQQNSICGNKILETGEQCDCGTAKTCSHKACCDATLCILKKKAECGSGECCTQDCKLKPIGVMCRKSFDDQCDFAEYCNGKSPVCVADTYAFNGVKCNSGDSYCYGGRCRIFNEQCKRLIGGASRGAPFACYEEINSKADRYGNCGKLPCHFTNVLCGKLVCAWPHKTLISRTNLSVIYTHIREDLCVSAFLNTEKLLKPTLSTVESPEDRDETFVEDGSVCGPAMFCVEFKCVEVQHQPGYSECNSSETCNDHGICNNFKHCHCEKGYAPPLCKKSANGFGSIDDGHFSVTSKNLMEKRYTPVPKHRFLLIFYIFLPVLLITVAVLIKRNKLRNFCYRKETE</sequence>
<evidence type="ECO:0000256" key="4">
    <source>
        <dbReference type="ARBA" id="ARBA00022989"/>
    </source>
</evidence>
<keyword evidence="5 10" id="KW-0472">Membrane</keyword>
<dbReference type="AlphaFoldDB" id="A0A8J6A163"/>
<organism evidence="14 15">
    <name type="scientific">Galemys pyrenaicus</name>
    <name type="common">Iberian desman</name>
    <name type="synonym">Pyrenean desman</name>
    <dbReference type="NCBI Taxonomy" id="202257"/>
    <lineage>
        <taxon>Eukaryota</taxon>
        <taxon>Metazoa</taxon>
        <taxon>Chordata</taxon>
        <taxon>Craniata</taxon>
        <taxon>Vertebrata</taxon>
        <taxon>Euteleostomi</taxon>
        <taxon>Mammalia</taxon>
        <taxon>Eutheria</taxon>
        <taxon>Laurasiatheria</taxon>
        <taxon>Eulipotyphla</taxon>
        <taxon>Talpidae</taxon>
        <taxon>Galemys</taxon>
    </lineage>
</organism>
<dbReference type="GO" id="GO:0005886">
    <property type="term" value="C:plasma membrane"/>
    <property type="evidence" value="ECO:0007669"/>
    <property type="project" value="TreeGrafter"/>
</dbReference>
<dbReference type="InterPro" id="IPR000742">
    <property type="entry name" value="EGF"/>
</dbReference>
<feature type="domain" description="Disintegrin" evidence="12">
    <location>
        <begin position="219"/>
        <end position="308"/>
    </location>
</feature>
<keyword evidence="15" id="KW-1185">Reference proteome</keyword>
<comment type="caution">
    <text evidence="14">The sequence shown here is derived from an EMBL/GenBank/DDBJ whole genome shotgun (WGS) entry which is preliminary data.</text>
</comment>
<dbReference type="InterPro" id="IPR001762">
    <property type="entry name" value="Disintegrin_dom"/>
</dbReference>
<dbReference type="PANTHER" id="PTHR11905">
    <property type="entry name" value="ADAM A DISINTEGRIN AND METALLOPROTEASE DOMAIN"/>
    <property type="match status" value="1"/>
</dbReference>
<dbReference type="InterPro" id="IPR024079">
    <property type="entry name" value="MetalloPept_cat_dom_sf"/>
</dbReference>
<keyword evidence="4 10" id="KW-1133">Transmembrane helix</keyword>
<dbReference type="GO" id="GO:0006508">
    <property type="term" value="P:proteolysis"/>
    <property type="evidence" value="ECO:0007669"/>
    <property type="project" value="InterPro"/>
</dbReference>
<dbReference type="SUPFAM" id="SSF57552">
    <property type="entry name" value="Blood coagulation inhibitor (disintegrin)"/>
    <property type="match status" value="1"/>
</dbReference>
<evidence type="ECO:0000313" key="14">
    <source>
        <dbReference type="EMBL" id="KAG8512508.1"/>
    </source>
</evidence>
<dbReference type="Gene3D" id="4.10.70.10">
    <property type="entry name" value="Disintegrin domain"/>
    <property type="match status" value="1"/>
</dbReference>
<feature type="non-terminal residue" evidence="14">
    <location>
        <position position="558"/>
    </location>
</feature>
<name>A0A8J6A163_GALPY</name>
<dbReference type="InterPro" id="IPR001590">
    <property type="entry name" value="Peptidase_M12B"/>
</dbReference>
<evidence type="ECO:0000256" key="5">
    <source>
        <dbReference type="ARBA" id="ARBA00023136"/>
    </source>
</evidence>
<protein>
    <submittedName>
        <fullName evidence="14">Disintegrin and metalloproteinase domain-containing protein 5</fullName>
    </submittedName>
</protein>
<feature type="domain" description="Peptidase M12B" evidence="13">
    <location>
        <begin position="125"/>
        <end position="209"/>
    </location>
</feature>
<evidence type="ECO:0000256" key="6">
    <source>
        <dbReference type="ARBA" id="ARBA00023157"/>
    </source>
</evidence>
<keyword evidence="3 10" id="KW-0812">Transmembrane</keyword>
<reference evidence="14" key="1">
    <citation type="journal article" date="2021" name="Evol. Appl.">
        <title>The genome of the Pyrenean desman and the effects of bottlenecks and inbreeding on the genomic landscape of an endangered species.</title>
        <authorList>
            <person name="Escoda L."/>
            <person name="Castresana J."/>
        </authorList>
    </citation>
    <scope>NUCLEOTIDE SEQUENCE</scope>
    <source>
        <strain evidence="14">IBE-C5619</strain>
    </source>
</reference>
<comment type="caution">
    <text evidence="8">Lacks conserved residue(s) required for the propagation of feature annotation.</text>
</comment>
<evidence type="ECO:0000256" key="10">
    <source>
        <dbReference type="SAM" id="Phobius"/>
    </source>
</evidence>